<evidence type="ECO:0008006" key="3">
    <source>
        <dbReference type="Google" id="ProtNLM"/>
    </source>
</evidence>
<dbReference type="GO" id="GO:0008270">
    <property type="term" value="F:zinc ion binding"/>
    <property type="evidence" value="ECO:0007669"/>
    <property type="project" value="InterPro"/>
</dbReference>
<dbReference type="AlphaFoldDB" id="A0A8J2IDT9"/>
<gene>
    <name evidence="1" type="ORF">ALTATR162_LOCUS11793</name>
</gene>
<sequence>MPVPLRSLTKEAECTGRIEGWLGKLEIKGHETDEGKGNENAQDERAILGLRTPKRQPNSHATLDETSPTYTSFSGQSIFDVPLRRNLFGSPTPKCEIRDDDSDTTRINSDDWTLVQEKEHALERPVPPNFSLLPSAPSASLDSCGLASDVSIGEVTPVPGLKGKPALLTQVSNEPRPVWITSCLQCTIAGLPCSRTYPYCSRCQRSGRAEECLLHRRCFVSEAPNSTEVAGRKAPLLLKVVGEDDGLWKRKVELAEELCEKWVRGQDKKNWVLPDINSRRRGWRTRKDGIKKDKTSHPGEGIGRLSFRELFVDMND</sequence>
<dbReference type="GO" id="GO:0000981">
    <property type="term" value="F:DNA-binding transcription factor activity, RNA polymerase II-specific"/>
    <property type="evidence" value="ECO:0007669"/>
    <property type="project" value="InterPro"/>
</dbReference>
<dbReference type="GeneID" id="67012104"/>
<name>A0A8J2IDT9_9PLEO</name>
<proteinExistence type="predicted"/>
<dbReference type="SUPFAM" id="SSF57701">
    <property type="entry name" value="Zn2/Cys6 DNA-binding domain"/>
    <property type="match status" value="1"/>
</dbReference>
<keyword evidence="2" id="KW-1185">Reference proteome</keyword>
<dbReference type="InterPro" id="IPR036864">
    <property type="entry name" value="Zn2-C6_fun-type_DNA-bd_sf"/>
</dbReference>
<evidence type="ECO:0000313" key="2">
    <source>
        <dbReference type="Proteomes" id="UP000676310"/>
    </source>
</evidence>
<protein>
    <recommendedName>
        <fullName evidence="3">Zn(2)-C6 fungal-type domain-containing protein</fullName>
    </recommendedName>
</protein>
<dbReference type="RefSeq" id="XP_043175370.1">
    <property type="nucleotide sequence ID" value="XM_043319435.1"/>
</dbReference>
<comment type="caution">
    <text evidence="1">The sequence shown here is derived from an EMBL/GenBank/DDBJ whole genome shotgun (WGS) entry which is preliminary data.</text>
</comment>
<dbReference type="Proteomes" id="UP000676310">
    <property type="component" value="Unassembled WGS sequence"/>
</dbReference>
<evidence type="ECO:0000313" key="1">
    <source>
        <dbReference type="EMBL" id="CAG5187801.1"/>
    </source>
</evidence>
<reference evidence="1" key="1">
    <citation type="submission" date="2021-05" db="EMBL/GenBank/DDBJ databases">
        <authorList>
            <person name="Stam R."/>
        </authorList>
    </citation>
    <scope>NUCLEOTIDE SEQUENCE</scope>
    <source>
        <strain evidence="1">CS162</strain>
    </source>
</reference>
<organism evidence="1 2">
    <name type="scientific">Alternaria atra</name>
    <dbReference type="NCBI Taxonomy" id="119953"/>
    <lineage>
        <taxon>Eukaryota</taxon>
        <taxon>Fungi</taxon>
        <taxon>Dikarya</taxon>
        <taxon>Ascomycota</taxon>
        <taxon>Pezizomycotina</taxon>
        <taxon>Dothideomycetes</taxon>
        <taxon>Pleosporomycetidae</taxon>
        <taxon>Pleosporales</taxon>
        <taxon>Pleosporineae</taxon>
        <taxon>Pleosporaceae</taxon>
        <taxon>Alternaria</taxon>
        <taxon>Alternaria sect. Ulocladioides</taxon>
    </lineage>
</organism>
<dbReference type="EMBL" id="CAJRGZ010000032">
    <property type="protein sequence ID" value="CAG5187801.1"/>
    <property type="molecule type" value="Genomic_DNA"/>
</dbReference>
<dbReference type="OrthoDB" id="3932796at2759"/>
<accession>A0A8J2IDT9</accession>